<dbReference type="PANTHER" id="PTHR21310">
    <property type="entry name" value="AMINOGLYCOSIDE PHOSPHOTRANSFERASE-RELATED-RELATED"/>
    <property type="match status" value="1"/>
</dbReference>
<accession>A0AAE0HA61</accession>
<feature type="domain" description="Aminoglycoside phosphotransferase" evidence="1">
    <location>
        <begin position="1"/>
        <end position="160"/>
    </location>
</feature>
<reference evidence="2" key="2">
    <citation type="submission" date="2023-06" db="EMBL/GenBank/DDBJ databases">
        <authorList>
            <consortium name="Lawrence Berkeley National Laboratory"/>
            <person name="Haridas S."/>
            <person name="Hensen N."/>
            <person name="Bonometti L."/>
            <person name="Westerberg I."/>
            <person name="Brannstrom I.O."/>
            <person name="Guillou S."/>
            <person name="Cros-Aarteil S."/>
            <person name="Calhoun S."/>
            <person name="Kuo A."/>
            <person name="Mondo S."/>
            <person name="Pangilinan J."/>
            <person name="Riley R."/>
            <person name="Labutti K."/>
            <person name="Andreopoulos B."/>
            <person name="Lipzen A."/>
            <person name="Chen C."/>
            <person name="Yanf M."/>
            <person name="Daum C."/>
            <person name="Ng V."/>
            <person name="Clum A."/>
            <person name="Steindorff A."/>
            <person name="Ohm R."/>
            <person name="Martin F."/>
            <person name="Silar P."/>
            <person name="Natvig D."/>
            <person name="Lalanne C."/>
            <person name="Gautier V."/>
            <person name="Ament-Velasquez S.L."/>
            <person name="Kruys A."/>
            <person name="Hutchinson M.I."/>
            <person name="Powell A.J."/>
            <person name="Barry K."/>
            <person name="Miller A.N."/>
            <person name="Grigoriev I.V."/>
            <person name="Debuchy R."/>
            <person name="Gladieux P."/>
            <person name="Thoren M.H."/>
            <person name="Johannesson H."/>
        </authorList>
    </citation>
    <scope>NUCLEOTIDE SEQUENCE</scope>
    <source>
        <strain evidence="2">CBS 168.71</strain>
    </source>
</reference>
<proteinExistence type="predicted"/>
<gene>
    <name evidence="2" type="ORF">B0H64DRAFT_402831</name>
</gene>
<dbReference type="EMBL" id="JAUEPN010000006">
    <property type="protein sequence ID" value="KAK3292822.1"/>
    <property type="molecule type" value="Genomic_DNA"/>
</dbReference>
<dbReference type="Proteomes" id="UP001278766">
    <property type="component" value="Unassembled WGS sequence"/>
</dbReference>
<keyword evidence="3" id="KW-1185">Reference proteome</keyword>
<dbReference type="GO" id="GO:0016301">
    <property type="term" value="F:kinase activity"/>
    <property type="evidence" value="ECO:0007669"/>
    <property type="project" value="UniProtKB-KW"/>
</dbReference>
<dbReference type="Gene3D" id="3.90.1200.10">
    <property type="match status" value="1"/>
</dbReference>
<dbReference type="InterPro" id="IPR051678">
    <property type="entry name" value="AGP_Transferase"/>
</dbReference>
<dbReference type="PANTHER" id="PTHR21310:SF54">
    <property type="entry name" value="AMINOGLYCOSIDE PHOSPHOTRANSFERASE DOMAIN-CONTAINING PROTEIN"/>
    <property type="match status" value="1"/>
</dbReference>
<organism evidence="2 3">
    <name type="scientific">Chaetomium fimeti</name>
    <dbReference type="NCBI Taxonomy" id="1854472"/>
    <lineage>
        <taxon>Eukaryota</taxon>
        <taxon>Fungi</taxon>
        <taxon>Dikarya</taxon>
        <taxon>Ascomycota</taxon>
        <taxon>Pezizomycotina</taxon>
        <taxon>Sordariomycetes</taxon>
        <taxon>Sordariomycetidae</taxon>
        <taxon>Sordariales</taxon>
        <taxon>Chaetomiaceae</taxon>
        <taxon>Chaetomium</taxon>
    </lineage>
</organism>
<name>A0AAE0HA61_9PEZI</name>
<sequence length="195" mass="22748">MELVPGVTLEDKWPTLDRLERTDVCTQLRTLLTTLRSLRHEPDDEFFLGHVNREPLGDIAFTDGVRPSAGPFQSVAEFHEWMSFQTRIRFEPKFPGKLPWEIIDPWRDGLPDEAAAVFTHADLHPSNIIIANDSSKIVALIDWRQSGWYPEYWEYCKACYTADPYGEWMNEYIPLFLDEPACFDTFEDYARSFGY</sequence>
<dbReference type="AlphaFoldDB" id="A0AAE0HA61"/>
<dbReference type="InterPro" id="IPR011009">
    <property type="entry name" value="Kinase-like_dom_sf"/>
</dbReference>
<keyword evidence="2" id="KW-0418">Kinase</keyword>
<reference evidence="2" key="1">
    <citation type="journal article" date="2023" name="Mol. Phylogenet. Evol.">
        <title>Genome-scale phylogeny and comparative genomics of the fungal order Sordariales.</title>
        <authorList>
            <person name="Hensen N."/>
            <person name="Bonometti L."/>
            <person name="Westerberg I."/>
            <person name="Brannstrom I.O."/>
            <person name="Guillou S."/>
            <person name="Cros-Aarteil S."/>
            <person name="Calhoun S."/>
            <person name="Haridas S."/>
            <person name="Kuo A."/>
            <person name="Mondo S."/>
            <person name="Pangilinan J."/>
            <person name="Riley R."/>
            <person name="LaButti K."/>
            <person name="Andreopoulos B."/>
            <person name="Lipzen A."/>
            <person name="Chen C."/>
            <person name="Yan M."/>
            <person name="Daum C."/>
            <person name="Ng V."/>
            <person name="Clum A."/>
            <person name="Steindorff A."/>
            <person name="Ohm R.A."/>
            <person name="Martin F."/>
            <person name="Silar P."/>
            <person name="Natvig D.O."/>
            <person name="Lalanne C."/>
            <person name="Gautier V."/>
            <person name="Ament-Velasquez S.L."/>
            <person name="Kruys A."/>
            <person name="Hutchinson M.I."/>
            <person name="Powell A.J."/>
            <person name="Barry K."/>
            <person name="Miller A.N."/>
            <person name="Grigoriev I.V."/>
            <person name="Debuchy R."/>
            <person name="Gladieux P."/>
            <person name="Hiltunen Thoren M."/>
            <person name="Johannesson H."/>
        </authorList>
    </citation>
    <scope>NUCLEOTIDE SEQUENCE</scope>
    <source>
        <strain evidence="2">CBS 168.71</strain>
    </source>
</reference>
<protein>
    <submittedName>
        <fullName evidence="2">Kinase-like domain-containing protein</fullName>
    </submittedName>
</protein>
<dbReference type="Pfam" id="PF01636">
    <property type="entry name" value="APH"/>
    <property type="match status" value="1"/>
</dbReference>
<dbReference type="GeneID" id="87841201"/>
<dbReference type="InterPro" id="IPR002575">
    <property type="entry name" value="Aminoglycoside_PTrfase"/>
</dbReference>
<evidence type="ECO:0000313" key="3">
    <source>
        <dbReference type="Proteomes" id="UP001278766"/>
    </source>
</evidence>
<dbReference type="RefSeq" id="XP_062656336.1">
    <property type="nucleotide sequence ID" value="XM_062804253.1"/>
</dbReference>
<keyword evidence="2" id="KW-0808">Transferase</keyword>
<evidence type="ECO:0000259" key="1">
    <source>
        <dbReference type="Pfam" id="PF01636"/>
    </source>
</evidence>
<dbReference type="SUPFAM" id="SSF56112">
    <property type="entry name" value="Protein kinase-like (PK-like)"/>
    <property type="match status" value="1"/>
</dbReference>
<comment type="caution">
    <text evidence="2">The sequence shown here is derived from an EMBL/GenBank/DDBJ whole genome shotgun (WGS) entry which is preliminary data.</text>
</comment>
<evidence type="ECO:0000313" key="2">
    <source>
        <dbReference type="EMBL" id="KAK3292822.1"/>
    </source>
</evidence>